<keyword evidence="3" id="KW-0479">Metal-binding</keyword>
<evidence type="ECO:0000256" key="1">
    <source>
        <dbReference type="ARBA" id="ARBA00001971"/>
    </source>
</evidence>
<proteinExistence type="inferred from homology"/>
<dbReference type="InterPro" id="IPR001128">
    <property type="entry name" value="Cyt_P450"/>
</dbReference>
<evidence type="ECO:0000256" key="3">
    <source>
        <dbReference type="ARBA" id="ARBA00022723"/>
    </source>
</evidence>
<dbReference type="Gene3D" id="1.10.630.10">
    <property type="entry name" value="Cytochrome P450"/>
    <property type="match status" value="1"/>
</dbReference>
<gene>
    <name evidence="6" type="ORF">CH063_08811</name>
</gene>
<evidence type="ECO:0000256" key="5">
    <source>
        <dbReference type="ARBA" id="ARBA00023004"/>
    </source>
</evidence>
<dbReference type="GO" id="GO:0016705">
    <property type="term" value="F:oxidoreductase activity, acting on paired donors, with incorporation or reduction of molecular oxygen"/>
    <property type="evidence" value="ECO:0007669"/>
    <property type="project" value="InterPro"/>
</dbReference>
<dbReference type="HOGENOM" id="CLU_022195_1_2_1"/>
<dbReference type="STRING" id="759273.H1VB93"/>
<evidence type="ECO:0000313" key="6">
    <source>
        <dbReference type="EMBL" id="CCF37496.1"/>
    </source>
</evidence>
<keyword evidence="5" id="KW-0408">Iron</keyword>
<dbReference type="GO" id="GO:0005506">
    <property type="term" value="F:iron ion binding"/>
    <property type="evidence" value="ECO:0007669"/>
    <property type="project" value="InterPro"/>
</dbReference>
<dbReference type="GO" id="GO:0004497">
    <property type="term" value="F:monooxygenase activity"/>
    <property type="evidence" value="ECO:0007669"/>
    <property type="project" value="UniProtKB-KW"/>
</dbReference>
<keyword evidence="6" id="KW-0503">Monooxygenase</keyword>
<accession>H1VB93</accession>
<name>H1VB93_COLHI</name>
<dbReference type="Proteomes" id="UP000007174">
    <property type="component" value="Unassembled WGS sequence"/>
</dbReference>
<dbReference type="GO" id="GO:0020037">
    <property type="term" value="F:heme binding"/>
    <property type="evidence" value="ECO:0007669"/>
    <property type="project" value="InterPro"/>
</dbReference>
<dbReference type="SUPFAM" id="SSF48264">
    <property type="entry name" value="Cytochrome P450"/>
    <property type="match status" value="1"/>
</dbReference>
<sequence>MIDDFLTVTEADKQEDIMFHMTLQYQLLFTAMHPTSETFWQVLYDIALYPEYQEILRQELDGIDRTDPRSWLSQVPKMDSFMKESQRLHAASLVTLTRQVLKPMTISTGLHFPAGAQVSYMTDAVNLDPKRWSDPEKFDGLRFYKMREDIGSESQQVTLNYSYSGPGQLNFGYGVQACCGRQYAGWFIKMMLAELVTMYDLKLKEDPGVGDDKRCFTVRSQRIGNPKAEILARRRVIS</sequence>
<dbReference type="eggNOG" id="KOG0159">
    <property type="taxonomic scope" value="Eukaryota"/>
</dbReference>
<reference evidence="7" key="1">
    <citation type="journal article" date="2012" name="Nat. Genet.">
        <title>Lifestyle transitions in plant pathogenic Colletotrichum fungi deciphered by genome and transcriptome analyses.</title>
        <authorList>
            <person name="O'Connell R.J."/>
            <person name="Thon M.R."/>
            <person name="Hacquard S."/>
            <person name="Amyotte S.G."/>
            <person name="Kleemann J."/>
            <person name="Torres M.F."/>
            <person name="Damm U."/>
            <person name="Buiate E.A."/>
            <person name="Epstein L."/>
            <person name="Alkan N."/>
            <person name="Altmueller J."/>
            <person name="Alvarado-Balderrama L."/>
            <person name="Bauser C.A."/>
            <person name="Becker C."/>
            <person name="Birren B.W."/>
            <person name="Chen Z."/>
            <person name="Choi J."/>
            <person name="Crouch J.A."/>
            <person name="Duvick J.P."/>
            <person name="Farman M.A."/>
            <person name="Gan P."/>
            <person name="Heiman D."/>
            <person name="Henrissat B."/>
            <person name="Howard R.J."/>
            <person name="Kabbage M."/>
            <person name="Koch C."/>
            <person name="Kracher B."/>
            <person name="Kubo Y."/>
            <person name="Law A.D."/>
            <person name="Lebrun M.-H."/>
            <person name="Lee Y.-H."/>
            <person name="Miyara I."/>
            <person name="Moore N."/>
            <person name="Neumann U."/>
            <person name="Nordstroem K."/>
            <person name="Panaccione D.G."/>
            <person name="Panstruga R."/>
            <person name="Place M."/>
            <person name="Proctor R.H."/>
            <person name="Prusky D."/>
            <person name="Rech G."/>
            <person name="Reinhardt R."/>
            <person name="Rollins J.A."/>
            <person name="Rounsley S."/>
            <person name="Schardl C.L."/>
            <person name="Schwartz D.C."/>
            <person name="Shenoy N."/>
            <person name="Shirasu K."/>
            <person name="Sikhakolli U.R."/>
            <person name="Stueber K."/>
            <person name="Sukno S.A."/>
            <person name="Sweigard J.A."/>
            <person name="Takano Y."/>
            <person name="Takahara H."/>
            <person name="Trail F."/>
            <person name="van der Does H.C."/>
            <person name="Voll L.M."/>
            <person name="Will I."/>
            <person name="Young S."/>
            <person name="Zeng Q."/>
            <person name="Zhang J."/>
            <person name="Zhou S."/>
            <person name="Dickman M.B."/>
            <person name="Schulze-Lefert P."/>
            <person name="Ver Loren van Themaat E."/>
            <person name="Ma L.-J."/>
            <person name="Vaillancourt L.J."/>
        </authorList>
    </citation>
    <scope>NUCLEOTIDE SEQUENCE [LARGE SCALE GENOMIC DNA]</scope>
    <source>
        <strain evidence="7">IMI 349063</strain>
    </source>
</reference>
<evidence type="ECO:0000256" key="4">
    <source>
        <dbReference type="ARBA" id="ARBA00023002"/>
    </source>
</evidence>
<keyword evidence="4" id="KW-0560">Oxidoreductase</keyword>
<dbReference type="InterPro" id="IPR036396">
    <property type="entry name" value="Cyt_P450_sf"/>
</dbReference>
<dbReference type="VEuPathDB" id="FungiDB:CH63R_00154"/>
<evidence type="ECO:0000256" key="2">
    <source>
        <dbReference type="ARBA" id="ARBA00010617"/>
    </source>
</evidence>
<dbReference type="AlphaFoldDB" id="H1VB93"/>
<evidence type="ECO:0000313" key="7">
    <source>
        <dbReference type="Proteomes" id="UP000007174"/>
    </source>
</evidence>
<dbReference type="EMBL" id="CACQ02002488">
    <property type="protein sequence ID" value="CCF37496.1"/>
    <property type="molecule type" value="Genomic_DNA"/>
</dbReference>
<comment type="cofactor">
    <cofactor evidence="1">
        <name>heme</name>
        <dbReference type="ChEBI" id="CHEBI:30413"/>
    </cofactor>
</comment>
<dbReference type="CDD" id="cd11041">
    <property type="entry name" value="CYP503A1-like"/>
    <property type="match status" value="1"/>
</dbReference>
<comment type="similarity">
    <text evidence="2">Belongs to the cytochrome P450 family.</text>
</comment>
<dbReference type="PANTHER" id="PTHR46206">
    <property type="entry name" value="CYTOCHROME P450"/>
    <property type="match status" value="1"/>
</dbReference>
<protein>
    <submittedName>
        <fullName evidence="6">Phoma betae P450 monooxygenase No.2</fullName>
    </submittedName>
</protein>
<dbReference type="Pfam" id="PF00067">
    <property type="entry name" value="p450"/>
    <property type="match status" value="1"/>
</dbReference>
<organism evidence="6 7">
    <name type="scientific">Colletotrichum higginsianum (strain IMI 349063)</name>
    <name type="common">Crucifer anthracnose fungus</name>
    <dbReference type="NCBI Taxonomy" id="759273"/>
    <lineage>
        <taxon>Eukaryota</taxon>
        <taxon>Fungi</taxon>
        <taxon>Dikarya</taxon>
        <taxon>Ascomycota</taxon>
        <taxon>Pezizomycotina</taxon>
        <taxon>Sordariomycetes</taxon>
        <taxon>Hypocreomycetidae</taxon>
        <taxon>Glomerellales</taxon>
        <taxon>Glomerellaceae</taxon>
        <taxon>Colletotrichum</taxon>
        <taxon>Colletotrichum destructivum species complex</taxon>
    </lineage>
</organism>